<name>A0ABR0K5M9_9PEZI</name>
<feature type="region of interest" description="Disordered" evidence="1">
    <location>
        <begin position="27"/>
        <end position="59"/>
    </location>
</feature>
<feature type="compositionally biased region" description="Gly residues" evidence="1">
    <location>
        <begin position="39"/>
        <end position="52"/>
    </location>
</feature>
<gene>
    <name evidence="2" type="ORF">LTR16_007993</name>
</gene>
<proteinExistence type="predicted"/>
<organism evidence="2 3">
    <name type="scientific">Cryomyces antarcticus</name>
    <dbReference type="NCBI Taxonomy" id="329879"/>
    <lineage>
        <taxon>Eukaryota</taxon>
        <taxon>Fungi</taxon>
        <taxon>Dikarya</taxon>
        <taxon>Ascomycota</taxon>
        <taxon>Pezizomycotina</taxon>
        <taxon>Dothideomycetes</taxon>
        <taxon>Dothideomycetes incertae sedis</taxon>
        <taxon>Cryomyces</taxon>
    </lineage>
</organism>
<keyword evidence="3" id="KW-1185">Reference proteome</keyword>
<accession>A0ABR0K5M9</accession>
<sequence>MILPLDTTLRSRNPLFAGMYQDLVARNLDPDGATKPRGHAGGGETSGDGRSGGAKHVKE</sequence>
<dbReference type="Proteomes" id="UP001357485">
    <property type="component" value="Unassembled WGS sequence"/>
</dbReference>
<reference evidence="2 3" key="1">
    <citation type="submission" date="2023-08" db="EMBL/GenBank/DDBJ databases">
        <title>Black Yeasts Isolated from many extreme environments.</title>
        <authorList>
            <person name="Coleine C."/>
            <person name="Stajich J.E."/>
            <person name="Selbmann L."/>
        </authorList>
    </citation>
    <scope>NUCLEOTIDE SEQUENCE [LARGE SCALE GENOMIC DNA]</scope>
    <source>
        <strain evidence="2 3">CCFEE 536</strain>
    </source>
</reference>
<feature type="non-terminal residue" evidence="2">
    <location>
        <position position="59"/>
    </location>
</feature>
<evidence type="ECO:0000313" key="2">
    <source>
        <dbReference type="EMBL" id="KAK5087621.1"/>
    </source>
</evidence>
<evidence type="ECO:0000313" key="3">
    <source>
        <dbReference type="Proteomes" id="UP001357485"/>
    </source>
</evidence>
<comment type="caution">
    <text evidence="2">The sequence shown here is derived from an EMBL/GenBank/DDBJ whole genome shotgun (WGS) entry which is preliminary data.</text>
</comment>
<dbReference type="EMBL" id="JAVRRA010026430">
    <property type="protein sequence ID" value="KAK5087621.1"/>
    <property type="molecule type" value="Genomic_DNA"/>
</dbReference>
<protein>
    <submittedName>
        <fullName evidence="2">Uncharacterized protein</fullName>
    </submittedName>
</protein>
<evidence type="ECO:0000256" key="1">
    <source>
        <dbReference type="SAM" id="MobiDB-lite"/>
    </source>
</evidence>